<dbReference type="EMBL" id="JANLCJ010000108">
    <property type="protein sequence ID" value="MCS5736677.1"/>
    <property type="molecule type" value="Genomic_DNA"/>
</dbReference>
<protein>
    <submittedName>
        <fullName evidence="1">Uncharacterized protein</fullName>
    </submittedName>
</protein>
<evidence type="ECO:0000313" key="2">
    <source>
        <dbReference type="Proteomes" id="UP001165586"/>
    </source>
</evidence>
<accession>A0ABT2H9Y0</accession>
<dbReference type="RefSeq" id="WP_259542744.1">
    <property type="nucleotide sequence ID" value="NZ_JANLCJ010000108.1"/>
</dbReference>
<reference evidence="1" key="1">
    <citation type="submission" date="2022-08" db="EMBL/GenBank/DDBJ databases">
        <authorList>
            <person name="Deng Y."/>
            <person name="Han X.-F."/>
            <person name="Zhang Y.-Q."/>
        </authorList>
    </citation>
    <scope>NUCLEOTIDE SEQUENCE</scope>
    <source>
        <strain evidence="1">CPCC 203386</strain>
    </source>
</reference>
<name>A0ABT2H9Y0_9MICO</name>
<proteinExistence type="predicted"/>
<organism evidence="1 2">
    <name type="scientific">Herbiconiux daphne</name>
    <dbReference type="NCBI Taxonomy" id="2970914"/>
    <lineage>
        <taxon>Bacteria</taxon>
        <taxon>Bacillati</taxon>
        <taxon>Actinomycetota</taxon>
        <taxon>Actinomycetes</taxon>
        <taxon>Micrococcales</taxon>
        <taxon>Microbacteriaceae</taxon>
        <taxon>Herbiconiux</taxon>
    </lineage>
</organism>
<keyword evidence="2" id="KW-1185">Reference proteome</keyword>
<comment type="caution">
    <text evidence="1">The sequence shown here is derived from an EMBL/GenBank/DDBJ whole genome shotgun (WGS) entry which is preliminary data.</text>
</comment>
<evidence type="ECO:0000313" key="1">
    <source>
        <dbReference type="EMBL" id="MCS5736677.1"/>
    </source>
</evidence>
<gene>
    <name evidence="1" type="ORF">N1032_23385</name>
</gene>
<dbReference type="Proteomes" id="UP001165586">
    <property type="component" value="Unassembled WGS sequence"/>
</dbReference>
<sequence>MIYFFANSVISHLKNCHPTVNLSIHVSYDGDNAVVWEKADKSIVFWTIGVDYDTNEFLLRTMFLDENVEIISDTVTGYDTIKAVLDFLSDEINVTN</sequence>